<protein>
    <submittedName>
        <fullName evidence="1">Uncharacterized protein</fullName>
    </submittedName>
</protein>
<evidence type="ECO:0000313" key="2">
    <source>
        <dbReference type="Proteomes" id="UP000015105"/>
    </source>
</evidence>
<reference evidence="1" key="5">
    <citation type="journal article" date="2021" name="G3 (Bethesda)">
        <title>Aegilops tauschii genome assembly Aet v5.0 features greater sequence contiguity and improved annotation.</title>
        <authorList>
            <person name="Wang L."/>
            <person name="Zhu T."/>
            <person name="Rodriguez J.C."/>
            <person name="Deal K.R."/>
            <person name="Dubcovsky J."/>
            <person name="McGuire P.E."/>
            <person name="Lux T."/>
            <person name="Spannagl M."/>
            <person name="Mayer K.F.X."/>
            <person name="Baldrich P."/>
            <person name="Meyers B.C."/>
            <person name="Huo N."/>
            <person name="Gu Y.Q."/>
            <person name="Zhou H."/>
            <person name="Devos K.M."/>
            <person name="Bennetzen J.L."/>
            <person name="Unver T."/>
            <person name="Budak H."/>
            <person name="Gulick P.J."/>
            <person name="Galiba G."/>
            <person name="Kalapos B."/>
            <person name="Nelson D.R."/>
            <person name="Li P."/>
            <person name="You F.M."/>
            <person name="Luo M.C."/>
            <person name="Dvorak J."/>
        </authorList>
    </citation>
    <scope>NUCLEOTIDE SEQUENCE [LARGE SCALE GENOMIC DNA]</scope>
    <source>
        <strain evidence="1">cv. AL8/78</strain>
    </source>
</reference>
<sequence length="279" mass="31771">RLQATSAFPNAYGSTALDLPLVFEMKERNMIMAYYFRTFLPTFFRLMFKLMKTTPWIEKIIRSFIKSECEVAAAPLGSAYEVQEDYSCDSLVQVLSGTGTAELTSCLNMSILAMGNVKKFRDGLPIGLQQHQTLHVHQRQDEFTCVRSVLNAIIDDLSGPSKKQIESVSLTLLMNALAKCWSGHKDLLMGGRNYAAKVFELILKLLHDCYTVCGVNTAESCHCLPHILYSIEVKSYMLTFLFPVLSLGKWKVFSFYFRNFGNRTFQQRKSFTGQTRRKT</sequence>
<dbReference type="EnsemblPlants" id="AET4Gv20624000.15">
    <property type="protein sequence ID" value="AET4Gv20624000.15"/>
    <property type="gene ID" value="AET4Gv20624000"/>
</dbReference>
<reference evidence="1" key="3">
    <citation type="journal article" date="2017" name="Nature">
        <title>Genome sequence of the progenitor of the wheat D genome Aegilops tauschii.</title>
        <authorList>
            <person name="Luo M.C."/>
            <person name="Gu Y.Q."/>
            <person name="Puiu D."/>
            <person name="Wang H."/>
            <person name="Twardziok S.O."/>
            <person name="Deal K.R."/>
            <person name="Huo N."/>
            <person name="Zhu T."/>
            <person name="Wang L."/>
            <person name="Wang Y."/>
            <person name="McGuire P.E."/>
            <person name="Liu S."/>
            <person name="Long H."/>
            <person name="Ramasamy R.K."/>
            <person name="Rodriguez J.C."/>
            <person name="Van S.L."/>
            <person name="Yuan L."/>
            <person name="Wang Z."/>
            <person name="Xia Z."/>
            <person name="Xiao L."/>
            <person name="Anderson O.D."/>
            <person name="Ouyang S."/>
            <person name="Liang Y."/>
            <person name="Zimin A.V."/>
            <person name="Pertea G."/>
            <person name="Qi P."/>
            <person name="Bennetzen J.L."/>
            <person name="Dai X."/>
            <person name="Dawson M.W."/>
            <person name="Muller H.G."/>
            <person name="Kugler K."/>
            <person name="Rivarola-Duarte L."/>
            <person name="Spannagl M."/>
            <person name="Mayer K.F.X."/>
            <person name="Lu F.H."/>
            <person name="Bevan M.W."/>
            <person name="Leroy P."/>
            <person name="Li P."/>
            <person name="You F.M."/>
            <person name="Sun Q."/>
            <person name="Liu Z."/>
            <person name="Lyons E."/>
            <person name="Wicker T."/>
            <person name="Salzberg S.L."/>
            <person name="Devos K.M."/>
            <person name="Dvorak J."/>
        </authorList>
    </citation>
    <scope>NUCLEOTIDE SEQUENCE [LARGE SCALE GENOMIC DNA]</scope>
    <source>
        <strain evidence="1">cv. AL8/78</strain>
    </source>
</reference>
<evidence type="ECO:0000313" key="1">
    <source>
        <dbReference type="EnsemblPlants" id="AET4Gv20624000.15"/>
    </source>
</evidence>
<organism evidence="1 2">
    <name type="scientific">Aegilops tauschii subsp. strangulata</name>
    <name type="common">Goatgrass</name>
    <dbReference type="NCBI Taxonomy" id="200361"/>
    <lineage>
        <taxon>Eukaryota</taxon>
        <taxon>Viridiplantae</taxon>
        <taxon>Streptophyta</taxon>
        <taxon>Embryophyta</taxon>
        <taxon>Tracheophyta</taxon>
        <taxon>Spermatophyta</taxon>
        <taxon>Magnoliopsida</taxon>
        <taxon>Liliopsida</taxon>
        <taxon>Poales</taxon>
        <taxon>Poaceae</taxon>
        <taxon>BOP clade</taxon>
        <taxon>Pooideae</taxon>
        <taxon>Triticodae</taxon>
        <taxon>Triticeae</taxon>
        <taxon>Triticinae</taxon>
        <taxon>Aegilops</taxon>
    </lineage>
</organism>
<keyword evidence="2" id="KW-1185">Reference proteome</keyword>
<dbReference type="Gramene" id="AET4Gv20624000.15">
    <property type="protein sequence ID" value="AET4Gv20624000.15"/>
    <property type="gene ID" value="AET4Gv20624000"/>
</dbReference>
<reference evidence="2" key="2">
    <citation type="journal article" date="2017" name="Nat. Plants">
        <title>The Aegilops tauschii genome reveals multiple impacts of transposons.</title>
        <authorList>
            <person name="Zhao G."/>
            <person name="Zou C."/>
            <person name="Li K."/>
            <person name="Wang K."/>
            <person name="Li T."/>
            <person name="Gao L."/>
            <person name="Zhang X."/>
            <person name="Wang H."/>
            <person name="Yang Z."/>
            <person name="Liu X."/>
            <person name="Jiang W."/>
            <person name="Mao L."/>
            <person name="Kong X."/>
            <person name="Jiao Y."/>
            <person name="Jia J."/>
        </authorList>
    </citation>
    <scope>NUCLEOTIDE SEQUENCE [LARGE SCALE GENOMIC DNA]</scope>
    <source>
        <strain evidence="2">cv. AL8/78</strain>
    </source>
</reference>
<dbReference type="Proteomes" id="UP000015105">
    <property type="component" value="Chromosome 4D"/>
</dbReference>
<proteinExistence type="predicted"/>
<reference evidence="2" key="1">
    <citation type="journal article" date="2014" name="Science">
        <title>Ancient hybridizations among the ancestral genomes of bread wheat.</title>
        <authorList>
            <consortium name="International Wheat Genome Sequencing Consortium,"/>
            <person name="Marcussen T."/>
            <person name="Sandve S.R."/>
            <person name="Heier L."/>
            <person name="Spannagl M."/>
            <person name="Pfeifer M."/>
            <person name="Jakobsen K.S."/>
            <person name="Wulff B.B."/>
            <person name="Steuernagel B."/>
            <person name="Mayer K.F."/>
            <person name="Olsen O.A."/>
        </authorList>
    </citation>
    <scope>NUCLEOTIDE SEQUENCE [LARGE SCALE GENOMIC DNA]</scope>
    <source>
        <strain evidence="2">cv. AL8/78</strain>
    </source>
</reference>
<dbReference type="AlphaFoldDB" id="A0A453INP3"/>
<accession>A0A453INP3</accession>
<reference evidence="1" key="4">
    <citation type="submission" date="2019-03" db="UniProtKB">
        <authorList>
            <consortium name="EnsemblPlants"/>
        </authorList>
    </citation>
    <scope>IDENTIFICATION</scope>
</reference>
<name>A0A453INP3_AEGTS</name>